<organism evidence="4 5">
    <name type="scientific">Streptomyces acidiscabies</name>
    <dbReference type="NCBI Taxonomy" id="42234"/>
    <lineage>
        <taxon>Bacteria</taxon>
        <taxon>Bacillati</taxon>
        <taxon>Actinomycetota</taxon>
        <taxon>Actinomycetes</taxon>
        <taxon>Kitasatosporales</taxon>
        <taxon>Streptomycetaceae</taxon>
        <taxon>Streptomyces</taxon>
    </lineage>
</organism>
<gene>
    <name evidence="4" type="ORF">IQ63_27845</name>
</gene>
<evidence type="ECO:0000313" key="5">
    <source>
        <dbReference type="Proteomes" id="UP000037151"/>
    </source>
</evidence>
<keyword evidence="2" id="KW-1133">Transmembrane helix</keyword>
<evidence type="ECO:0000256" key="1">
    <source>
        <dbReference type="SAM" id="MobiDB-lite"/>
    </source>
</evidence>
<feature type="region of interest" description="Disordered" evidence="1">
    <location>
        <begin position="28"/>
        <end position="108"/>
    </location>
</feature>
<evidence type="ECO:0000313" key="4">
    <source>
        <dbReference type="EMBL" id="KND30916.1"/>
    </source>
</evidence>
<proteinExistence type="predicted"/>
<keyword evidence="2" id="KW-0472">Membrane</keyword>
<protein>
    <recommendedName>
        <fullName evidence="6">Gram-positive cocci surface proteins LPxTG domain-containing protein</fullName>
    </recommendedName>
</protein>
<comment type="caution">
    <text evidence="4">The sequence shown here is derived from an EMBL/GenBank/DDBJ whole genome shotgun (WGS) entry which is preliminary data.</text>
</comment>
<dbReference type="NCBIfam" id="TIGR01167">
    <property type="entry name" value="LPXTG_anchor"/>
    <property type="match status" value="1"/>
</dbReference>
<feature type="compositionally biased region" description="Low complexity" evidence="1">
    <location>
        <begin position="68"/>
        <end position="105"/>
    </location>
</feature>
<dbReference type="EMBL" id="JPPY01000161">
    <property type="protein sequence ID" value="KND30916.1"/>
    <property type="molecule type" value="Genomic_DNA"/>
</dbReference>
<keyword evidence="2" id="KW-0812">Transmembrane</keyword>
<feature type="chain" id="PRO_5005542283" description="Gram-positive cocci surface proteins LPxTG domain-containing protein" evidence="3">
    <location>
        <begin position="30"/>
        <end position="337"/>
    </location>
</feature>
<evidence type="ECO:0008006" key="6">
    <source>
        <dbReference type="Google" id="ProtNLM"/>
    </source>
</evidence>
<sequence length="337" mass="33798">MKLRRAIAVAAATAALSPLALMSAPSAFAEEGTSPSPSASPSASASASASESAPEAAPAPPATDDKGAASPSTSSSSSPSGSATSTPTGTPSASTSVSSSPSAPADVDYCETLSDEDELQLSESLNTGLSNLPEKIVAGSGWHNFTFDVANDGKDTIKNIKPFILVGAGSEDFEEDYSDALSLQVFQPSSGKWITLEDGYGDATIFSTLTLDAGKSTSYKLRLSVAGKTPDSIGIAIGLATYSDAKSCWVGNDPNAENYIFEILAAGSKPGKPGNAKPQTGGAKPVNLNDVEVTGSLAETGSSSALPMIGLVGGAAVVAGAGAIFIVRRRKTDGSHA</sequence>
<name>A0A0L0JZA4_9ACTN</name>
<evidence type="ECO:0000256" key="3">
    <source>
        <dbReference type="SAM" id="SignalP"/>
    </source>
</evidence>
<feature type="transmembrane region" description="Helical" evidence="2">
    <location>
        <begin position="305"/>
        <end position="327"/>
    </location>
</feature>
<evidence type="ECO:0000256" key="2">
    <source>
        <dbReference type="SAM" id="Phobius"/>
    </source>
</evidence>
<dbReference type="PATRIC" id="fig|42234.21.peg.5738"/>
<keyword evidence="3" id="KW-0732">Signal</keyword>
<feature type="compositionally biased region" description="Low complexity" evidence="1">
    <location>
        <begin position="28"/>
        <end position="56"/>
    </location>
</feature>
<reference evidence="5" key="1">
    <citation type="submission" date="2014-07" db="EMBL/GenBank/DDBJ databases">
        <title>Genome sequencing of plant-pathogenic Streptomyces species.</title>
        <authorList>
            <person name="Harrison J."/>
            <person name="Sapp M."/>
            <person name="Thwaites R."/>
            <person name="Studholme D.J."/>
        </authorList>
    </citation>
    <scope>NUCLEOTIDE SEQUENCE [LARGE SCALE GENOMIC DNA]</scope>
    <source>
        <strain evidence="5">NCPPB 4445</strain>
    </source>
</reference>
<dbReference type="AlphaFoldDB" id="A0A0L0JZA4"/>
<dbReference type="RefSeq" id="WP_050373054.1">
    <property type="nucleotide sequence ID" value="NZ_KQ257828.1"/>
</dbReference>
<feature type="signal peptide" evidence="3">
    <location>
        <begin position="1"/>
        <end position="29"/>
    </location>
</feature>
<dbReference type="Proteomes" id="UP000037151">
    <property type="component" value="Unassembled WGS sequence"/>
</dbReference>
<accession>A0A0L0JZA4</accession>
<dbReference type="NCBIfam" id="NF041528">
    <property type="entry name" value="strep_LAETG"/>
    <property type="match status" value="1"/>
</dbReference>